<dbReference type="InterPro" id="IPR050570">
    <property type="entry name" value="Cell_wall_metabolism_enzyme"/>
</dbReference>
<dbReference type="Pfam" id="PF01551">
    <property type="entry name" value="Peptidase_M23"/>
    <property type="match status" value="1"/>
</dbReference>
<evidence type="ECO:0000313" key="4">
    <source>
        <dbReference type="Proteomes" id="UP000317638"/>
    </source>
</evidence>
<gene>
    <name evidence="3" type="ORF">FOJ82_02795</name>
</gene>
<dbReference type="InterPro" id="IPR016047">
    <property type="entry name" value="M23ase_b-sheet_dom"/>
</dbReference>
<dbReference type="AlphaFoldDB" id="A0A553K6G9"/>
<accession>A0A553K6G9</accession>
<feature type="coiled-coil region" evidence="1">
    <location>
        <begin position="5"/>
        <end position="32"/>
    </location>
</feature>
<feature type="domain" description="M23ase beta-sheet core" evidence="2">
    <location>
        <begin position="79"/>
        <end position="168"/>
    </location>
</feature>
<organism evidence="3 4">
    <name type="scientific">Tessaracoccus rhinocerotis</name>
    <dbReference type="NCBI Taxonomy" id="1689449"/>
    <lineage>
        <taxon>Bacteria</taxon>
        <taxon>Bacillati</taxon>
        <taxon>Actinomycetota</taxon>
        <taxon>Actinomycetes</taxon>
        <taxon>Propionibacteriales</taxon>
        <taxon>Propionibacteriaceae</taxon>
        <taxon>Tessaracoccus</taxon>
    </lineage>
</organism>
<dbReference type="SUPFAM" id="SSF51261">
    <property type="entry name" value="Duplicated hybrid motif"/>
    <property type="match status" value="1"/>
</dbReference>
<proteinExistence type="predicted"/>
<dbReference type="CDD" id="cd12797">
    <property type="entry name" value="M23_peptidase"/>
    <property type="match status" value="1"/>
</dbReference>
<dbReference type="Gene3D" id="2.70.70.10">
    <property type="entry name" value="Glucose Permease (Domain IIA)"/>
    <property type="match status" value="1"/>
</dbReference>
<dbReference type="EMBL" id="VKKG01000001">
    <property type="protein sequence ID" value="TRY20307.1"/>
    <property type="molecule type" value="Genomic_DNA"/>
</dbReference>
<dbReference type="OrthoDB" id="1099523at2"/>
<evidence type="ECO:0000259" key="2">
    <source>
        <dbReference type="Pfam" id="PF01551"/>
    </source>
</evidence>
<comment type="caution">
    <text evidence="3">The sequence shown here is derived from an EMBL/GenBank/DDBJ whole genome shotgun (WGS) entry which is preliminary data.</text>
</comment>
<protein>
    <submittedName>
        <fullName evidence="3">M23 family metallopeptidase</fullName>
    </submittedName>
</protein>
<dbReference type="GO" id="GO:0004222">
    <property type="term" value="F:metalloendopeptidase activity"/>
    <property type="evidence" value="ECO:0007669"/>
    <property type="project" value="TreeGrafter"/>
</dbReference>
<evidence type="ECO:0000256" key="1">
    <source>
        <dbReference type="SAM" id="Coils"/>
    </source>
</evidence>
<sequence length="190" mass="19938">MDADMELVAAQADKLKKEAEEAQRRLEEARKAAVGLDPDHVISNDDLAAATSGGASMPVKSNGFRMGASFGQRGSWSRYHTGQDFPAPVGTPIYAAASGIVLSPTSGGWAGINVVIQHSNGGATLYAHMSKRVVRPGEAVTAGQLIGYVGNTGRSFGAHLHFEYYKPGVTPGDVYSASNPMSFLRSLGVN</sequence>
<evidence type="ECO:0000313" key="3">
    <source>
        <dbReference type="EMBL" id="TRY20307.1"/>
    </source>
</evidence>
<dbReference type="PANTHER" id="PTHR21666:SF270">
    <property type="entry name" value="MUREIN HYDROLASE ACTIVATOR ENVC"/>
    <property type="match status" value="1"/>
</dbReference>
<dbReference type="Proteomes" id="UP000317638">
    <property type="component" value="Unassembled WGS sequence"/>
</dbReference>
<name>A0A553K6G9_9ACTN</name>
<keyword evidence="1" id="KW-0175">Coiled coil</keyword>
<dbReference type="PANTHER" id="PTHR21666">
    <property type="entry name" value="PEPTIDASE-RELATED"/>
    <property type="match status" value="1"/>
</dbReference>
<reference evidence="3 4" key="1">
    <citation type="submission" date="2019-07" db="EMBL/GenBank/DDBJ databases">
        <authorList>
            <person name="Zhou L.-Y."/>
        </authorList>
    </citation>
    <scope>NUCLEOTIDE SEQUENCE [LARGE SCALE GENOMIC DNA]</scope>
    <source>
        <strain evidence="3 4">YIM 101269</strain>
    </source>
</reference>
<dbReference type="InterPro" id="IPR011055">
    <property type="entry name" value="Dup_hybrid_motif"/>
</dbReference>
<keyword evidence="4" id="KW-1185">Reference proteome</keyword>